<feature type="transmembrane region" description="Helical" evidence="10">
    <location>
        <begin position="158"/>
        <end position="180"/>
    </location>
</feature>
<evidence type="ECO:0000256" key="9">
    <source>
        <dbReference type="SAM" id="MobiDB-lite"/>
    </source>
</evidence>
<keyword evidence="8" id="KW-0393">Immunoglobulin domain</keyword>
<name>U3IUZ5_ANAPP</name>
<evidence type="ECO:0000313" key="14">
    <source>
        <dbReference type="Proteomes" id="UP000016666"/>
    </source>
</evidence>
<dbReference type="GeneTree" id="ENSGT01030000234556"/>
<feature type="compositionally biased region" description="Basic and acidic residues" evidence="9">
    <location>
        <begin position="192"/>
        <end position="206"/>
    </location>
</feature>
<dbReference type="InterPro" id="IPR013106">
    <property type="entry name" value="Ig_V-set"/>
</dbReference>
<evidence type="ECO:0000259" key="12">
    <source>
        <dbReference type="PROSITE" id="PS50835"/>
    </source>
</evidence>
<feature type="compositionally biased region" description="Basic and acidic residues" evidence="9">
    <location>
        <begin position="372"/>
        <end position="383"/>
    </location>
</feature>
<keyword evidence="7" id="KW-0325">Glycoprotein</keyword>
<feature type="compositionally biased region" description="Basic and acidic residues" evidence="9">
    <location>
        <begin position="270"/>
        <end position="280"/>
    </location>
</feature>
<dbReference type="SMART" id="SM00406">
    <property type="entry name" value="IGv"/>
    <property type="match status" value="1"/>
</dbReference>
<dbReference type="PANTHER" id="PTHR13869">
    <property type="entry name" value="MYELIN P0 RELATED"/>
    <property type="match status" value="1"/>
</dbReference>
<feature type="region of interest" description="Disordered" evidence="9">
    <location>
        <begin position="270"/>
        <end position="442"/>
    </location>
</feature>
<keyword evidence="5 10" id="KW-0472">Membrane</keyword>
<feature type="chain" id="PRO_5019757435" evidence="11">
    <location>
        <begin position="30"/>
        <end position="560"/>
    </location>
</feature>
<evidence type="ECO:0000256" key="11">
    <source>
        <dbReference type="SAM" id="SignalP"/>
    </source>
</evidence>
<organism evidence="13 14">
    <name type="scientific">Anas platyrhynchos platyrhynchos</name>
    <name type="common">Northern mallard</name>
    <dbReference type="NCBI Taxonomy" id="8840"/>
    <lineage>
        <taxon>Eukaryota</taxon>
        <taxon>Metazoa</taxon>
        <taxon>Chordata</taxon>
        <taxon>Craniata</taxon>
        <taxon>Vertebrata</taxon>
        <taxon>Euteleostomi</taxon>
        <taxon>Archelosauria</taxon>
        <taxon>Archosauria</taxon>
        <taxon>Dinosauria</taxon>
        <taxon>Saurischia</taxon>
        <taxon>Theropoda</taxon>
        <taxon>Coelurosauria</taxon>
        <taxon>Aves</taxon>
        <taxon>Neognathae</taxon>
        <taxon>Galloanserae</taxon>
        <taxon>Anseriformes</taxon>
        <taxon>Anatidae</taxon>
        <taxon>Anatinae</taxon>
        <taxon>Anas</taxon>
    </lineage>
</organism>
<comment type="subcellular location">
    <subcellularLocation>
        <location evidence="1">Membrane</location>
        <topology evidence="1">Single-pass type I membrane protein</topology>
    </subcellularLocation>
</comment>
<evidence type="ECO:0000256" key="6">
    <source>
        <dbReference type="ARBA" id="ARBA00023157"/>
    </source>
</evidence>
<dbReference type="Ensembl" id="ENSAPLT00000011789.2">
    <property type="protein sequence ID" value="ENSAPLP00000011068.2"/>
    <property type="gene ID" value="ENSAPLG00000011335.2"/>
</dbReference>
<dbReference type="InterPro" id="IPR013783">
    <property type="entry name" value="Ig-like_fold"/>
</dbReference>
<protein>
    <submittedName>
        <fullName evidence="13">Sodium voltage-gated channel beta subunit 2</fullName>
    </submittedName>
</protein>
<dbReference type="Proteomes" id="UP000016666">
    <property type="component" value="Chromosome 25"/>
</dbReference>
<evidence type="ECO:0000256" key="8">
    <source>
        <dbReference type="ARBA" id="ARBA00023319"/>
    </source>
</evidence>
<keyword evidence="6" id="KW-1015">Disulfide bond</keyword>
<dbReference type="InterPro" id="IPR003599">
    <property type="entry name" value="Ig_sub"/>
</dbReference>
<accession>U3IUZ5</accession>
<dbReference type="AlphaFoldDB" id="U3IUZ5"/>
<feature type="region of interest" description="Disordered" evidence="9">
    <location>
        <begin position="469"/>
        <end position="492"/>
    </location>
</feature>
<reference evidence="13 14" key="1">
    <citation type="submission" date="2017-10" db="EMBL/GenBank/DDBJ databases">
        <title>A new Pekin duck reference genome.</title>
        <authorList>
            <person name="Hou Z.-C."/>
            <person name="Zhou Z.-K."/>
            <person name="Zhu F."/>
            <person name="Hou S.-S."/>
        </authorList>
    </citation>
    <scope>NUCLEOTIDE SEQUENCE [LARGE SCALE GENOMIC DNA]</scope>
</reference>
<feature type="compositionally biased region" description="Basic and acidic residues" evidence="9">
    <location>
        <begin position="294"/>
        <end position="312"/>
    </location>
</feature>
<dbReference type="InterPro" id="IPR036179">
    <property type="entry name" value="Ig-like_dom_sf"/>
</dbReference>
<feature type="region of interest" description="Disordered" evidence="9">
    <location>
        <begin position="188"/>
        <end position="235"/>
    </location>
</feature>
<evidence type="ECO:0000256" key="4">
    <source>
        <dbReference type="ARBA" id="ARBA00022989"/>
    </source>
</evidence>
<sequence>MSPEAWLPQPARYLAGLSLLLALVPPALGMEVMAPATINALNGTSVKLSCTFNSCYKVENKQFSLNWTYQECKNCSEELFLQFRTKIMNKQLDRFGNRVEFTGNPTKYDVSFTLNNVQLEDEGTYNCYVLNPPDRQRGHASISLKVLTKEPPKRDSTVAVIVGASVGGFLAVVILVLMVVKCVRRKKQQRLNTDDQKTEEEGKTDGEGNPDEGTKFVRPRHRLGPGGVRGEDQHCDGSEWLRRPAALHLRHLHRLPGPGLHVVFQLDGDDLPRQDKEQNHRALPGEPQPPGGVRRLDDGEGQQHLHRAEGRGAQRRRQVHLPRQEPQGEERAAQRHHHPHRGPQDGGDGQHPDAHHRGRRGGGLRPPHPLHARQEGHPLHHQEGAGWEEGVPGQLLGQRQHGERPGGLQGGTKSPPEGMKQRTEPPAPSRAGSRAGAGGEKPLPFVSFPNCRRSRHVSVTHVPATCTASGTRLRRGRGHPADGDSVGMRQPPALPCPVPRKVGLGVWGARGGCCVGRAPLGAGQGVAGGPGVPGGRGCDEMGVSRLGLMLSFVWVVLGAG</sequence>
<dbReference type="STRING" id="8840.ENSAPLP00000011068"/>
<keyword evidence="2 10" id="KW-0812">Transmembrane</keyword>
<evidence type="ECO:0000256" key="10">
    <source>
        <dbReference type="SAM" id="Phobius"/>
    </source>
</evidence>
<keyword evidence="3 11" id="KW-0732">Signal</keyword>
<dbReference type="Gene3D" id="2.60.40.10">
    <property type="entry name" value="Immunoglobulins"/>
    <property type="match status" value="1"/>
</dbReference>
<dbReference type="PANTHER" id="PTHR13869:SF3">
    <property type="entry name" value="SODIUM CHANNEL SUBUNIT BETA-2"/>
    <property type="match status" value="1"/>
</dbReference>
<dbReference type="PRINTS" id="PR00213">
    <property type="entry name" value="MYELINP0"/>
</dbReference>
<dbReference type="SUPFAM" id="SSF48726">
    <property type="entry name" value="Immunoglobulin"/>
    <property type="match status" value="1"/>
</dbReference>
<evidence type="ECO:0000313" key="13">
    <source>
        <dbReference type="Ensembl" id="ENSAPLP00000011068.2"/>
    </source>
</evidence>
<dbReference type="InterPro" id="IPR007110">
    <property type="entry name" value="Ig-like_dom"/>
</dbReference>
<dbReference type="InterPro" id="IPR000920">
    <property type="entry name" value="Myelin_P0-rel"/>
</dbReference>
<gene>
    <name evidence="13" type="primary">SCN2B</name>
</gene>
<evidence type="ECO:0000256" key="2">
    <source>
        <dbReference type="ARBA" id="ARBA00022692"/>
    </source>
</evidence>
<dbReference type="Pfam" id="PF07686">
    <property type="entry name" value="V-set"/>
    <property type="match status" value="1"/>
</dbReference>
<feature type="compositionally biased region" description="Basic and acidic residues" evidence="9">
    <location>
        <begin position="322"/>
        <end position="333"/>
    </location>
</feature>
<dbReference type="PROSITE" id="PS50835">
    <property type="entry name" value="IG_LIKE"/>
    <property type="match status" value="1"/>
</dbReference>
<reference evidence="13" key="2">
    <citation type="submission" date="2025-08" db="UniProtKB">
        <authorList>
            <consortium name="Ensembl"/>
        </authorList>
    </citation>
    <scope>IDENTIFICATION</scope>
</reference>
<proteinExistence type="predicted"/>
<evidence type="ECO:0000256" key="5">
    <source>
        <dbReference type="ARBA" id="ARBA00023136"/>
    </source>
</evidence>
<evidence type="ECO:0000256" key="1">
    <source>
        <dbReference type="ARBA" id="ARBA00004479"/>
    </source>
</evidence>
<evidence type="ECO:0000256" key="3">
    <source>
        <dbReference type="ARBA" id="ARBA00022729"/>
    </source>
</evidence>
<reference evidence="13" key="3">
    <citation type="submission" date="2025-09" db="UniProtKB">
        <authorList>
            <consortium name="Ensembl"/>
        </authorList>
    </citation>
    <scope>IDENTIFICATION</scope>
</reference>
<keyword evidence="14" id="KW-1185">Reference proteome</keyword>
<dbReference type="GO" id="GO:0005886">
    <property type="term" value="C:plasma membrane"/>
    <property type="evidence" value="ECO:0007669"/>
    <property type="project" value="TreeGrafter"/>
</dbReference>
<dbReference type="SMART" id="SM00409">
    <property type="entry name" value="IG"/>
    <property type="match status" value="1"/>
</dbReference>
<feature type="domain" description="Ig-like" evidence="12">
    <location>
        <begin position="26"/>
        <end position="143"/>
    </location>
</feature>
<evidence type="ECO:0000256" key="7">
    <source>
        <dbReference type="ARBA" id="ARBA00023180"/>
    </source>
</evidence>
<keyword evidence="4 10" id="KW-1133">Transmembrane helix</keyword>
<feature type="signal peptide" evidence="11">
    <location>
        <begin position="1"/>
        <end position="29"/>
    </location>
</feature>
<dbReference type="HOGENOM" id="CLU_104235_0_0_1"/>